<evidence type="ECO:0000313" key="1">
    <source>
        <dbReference type="EMBL" id="SEQ31419.1"/>
    </source>
</evidence>
<sequence>MDTADTLALELRNDGRGTCDRGNCTRDPTNSYKGDRLCDQHFQQFMAMRHG</sequence>
<dbReference type="Proteomes" id="UP000199114">
    <property type="component" value="Unassembled WGS sequence"/>
</dbReference>
<dbReference type="EMBL" id="FOFD01000002">
    <property type="protein sequence ID" value="SEQ31419.1"/>
    <property type="molecule type" value="Genomic_DNA"/>
</dbReference>
<dbReference type="AlphaFoldDB" id="A0A1H9F0M1"/>
<accession>A0A1H9F0M1</accession>
<keyword evidence="2" id="KW-1185">Reference proteome</keyword>
<reference evidence="2" key="1">
    <citation type="submission" date="2016-10" db="EMBL/GenBank/DDBJ databases">
        <authorList>
            <person name="Varghese N."/>
            <person name="Submissions S."/>
        </authorList>
    </citation>
    <scope>NUCLEOTIDE SEQUENCE [LARGE SCALE GENOMIC DNA]</scope>
    <source>
        <strain evidence="2">DSM 25055</strain>
    </source>
</reference>
<evidence type="ECO:0000313" key="2">
    <source>
        <dbReference type="Proteomes" id="UP000199114"/>
    </source>
</evidence>
<gene>
    <name evidence="1" type="ORF">SAMN04489841_1433</name>
</gene>
<name>A0A1H9F0M1_9EURY</name>
<protein>
    <submittedName>
        <fullName evidence="1">Uncharacterized protein</fullName>
    </submittedName>
</protein>
<organism evidence="1 2">
    <name type="scientific">Natrinema salaciae</name>
    <dbReference type="NCBI Taxonomy" id="1186196"/>
    <lineage>
        <taxon>Archaea</taxon>
        <taxon>Methanobacteriati</taxon>
        <taxon>Methanobacteriota</taxon>
        <taxon>Stenosarchaea group</taxon>
        <taxon>Halobacteria</taxon>
        <taxon>Halobacteriales</taxon>
        <taxon>Natrialbaceae</taxon>
        <taxon>Natrinema</taxon>
    </lineage>
</organism>
<dbReference type="STRING" id="1186196.SAMN04489841_1433"/>
<proteinExistence type="predicted"/>